<dbReference type="EMBL" id="CAFBPL010000040">
    <property type="protein sequence ID" value="CAB5014609.1"/>
    <property type="molecule type" value="Genomic_DNA"/>
</dbReference>
<organism evidence="6">
    <name type="scientific">freshwater metagenome</name>
    <dbReference type="NCBI Taxonomy" id="449393"/>
    <lineage>
        <taxon>unclassified sequences</taxon>
        <taxon>metagenomes</taxon>
        <taxon>ecological metagenomes</taxon>
    </lineage>
</organism>
<accession>A0A6J6THZ6</accession>
<dbReference type="EMBL" id="CAEZWY010000023">
    <property type="protein sequence ID" value="CAB4667250.1"/>
    <property type="molecule type" value="Genomic_DNA"/>
</dbReference>
<dbReference type="InterPro" id="IPR006059">
    <property type="entry name" value="SBP"/>
</dbReference>
<evidence type="ECO:0000256" key="2">
    <source>
        <dbReference type="ARBA" id="ARBA00022448"/>
    </source>
</evidence>
<evidence type="ECO:0000313" key="4">
    <source>
        <dbReference type="EMBL" id="CAB4597653.1"/>
    </source>
</evidence>
<dbReference type="PANTHER" id="PTHR30061">
    <property type="entry name" value="MALTOSE-BINDING PERIPLASMIC PROTEIN"/>
    <property type="match status" value="1"/>
</dbReference>
<dbReference type="EMBL" id="CAFAAT010000016">
    <property type="protein sequence ID" value="CAB4800044.1"/>
    <property type="molecule type" value="Genomic_DNA"/>
</dbReference>
<evidence type="ECO:0000313" key="9">
    <source>
        <dbReference type="EMBL" id="CAB4976277.1"/>
    </source>
</evidence>
<evidence type="ECO:0000256" key="1">
    <source>
        <dbReference type="ARBA" id="ARBA00008520"/>
    </source>
</evidence>
<dbReference type="Pfam" id="PF13416">
    <property type="entry name" value="SBP_bac_8"/>
    <property type="match status" value="1"/>
</dbReference>
<evidence type="ECO:0000313" key="7">
    <source>
        <dbReference type="EMBL" id="CAB4800044.1"/>
    </source>
</evidence>
<proteinExistence type="inferred from homology"/>
<dbReference type="GO" id="GO:0015768">
    <property type="term" value="P:maltose transport"/>
    <property type="evidence" value="ECO:0007669"/>
    <property type="project" value="TreeGrafter"/>
</dbReference>
<protein>
    <submittedName>
        <fullName evidence="6">Unannotated protein</fullName>
    </submittedName>
</protein>
<dbReference type="EMBL" id="CAEZUF010000098">
    <property type="protein sequence ID" value="CAB4597653.1"/>
    <property type="molecule type" value="Genomic_DNA"/>
</dbReference>
<comment type="similarity">
    <text evidence="1">Belongs to the bacterial solute-binding protein 1 family.</text>
</comment>
<evidence type="ECO:0000313" key="8">
    <source>
        <dbReference type="EMBL" id="CAB4948738.1"/>
    </source>
</evidence>
<keyword evidence="3" id="KW-0732">Signal</keyword>
<evidence type="ECO:0000256" key="3">
    <source>
        <dbReference type="ARBA" id="ARBA00022729"/>
    </source>
</evidence>
<dbReference type="AlphaFoldDB" id="A0A6J6THZ6"/>
<name>A0A6J6THZ6_9ZZZZ</name>
<keyword evidence="2" id="KW-0813">Transport</keyword>
<dbReference type="GO" id="GO:1901982">
    <property type="term" value="F:maltose binding"/>
    <property type="evidence" value="ECO:0007669"/>
    <property type="project" value="TreeGrafter"/>
</dbReference>
<evidence type="ECO:0000313" key="10">
    <source>
        <dbReference type="EMBL" id="CAB5014609.1"/>
    </source>
</evidence>
<gene>
    <name evidence="4" type="ORF">UFOPK1791_00922</name>
    <name evidence="5" type="ORF">UFOPK2312_00361</name>
    <name evidence="6" type="ORF">UFOPK2802_00864</name>
    <name evidence="7" type="ORF">UFOPK3083_00294</name>
    <name evidence="8" type="ORF">UFOPK3783_00742</name>
    <name evidence="9" type="ORF">UFOPK3948_00480</name>
    <name evidence="10" type="ORF">UFOPK4113_00481</name>
</gene>
<dbReference type="EMBL" id="CAEZYX010000106">
    <property type="protein sequence ID" value="CAB4746403.1"/>
    <property type="molecule type" value="Genomic_DNA"/>
</dbReference>
<evidence type="ECO:0000313" key="6">
    <source>
        <dbReference type="EMBL" id="CAB4746403.1"/>
    </source>
</evidence>
<dbReference type="EMBL" id="CAFBOI010000038">
    <property type="protein sequence ID" value="CAB4976277.1"/>
    <property type="molecule type" value="Genomic_DNA"/>
</dbReference>
<dbReference type="SUPFAM" id="SSF53850">
    <property type="entry name" value="Periplasmic binding protein-like II"/>
    <property type="match status" value="1"/>
</dbReference>
<dbReference type="EMBL" id="CAFBNI010000093">
    <property type="protein sequence ID" value="CAB4948738.1"/>
    <property type="molecule type" value="Genomic_DNA"/>
</dbReference>
<evidence type="ECO:0000313" key="5">
    <source>
        <dbReference type="EMBL" id="CAB4667250.1"/>
    </source>
</evidence>
<sequence>MRNRKSLKALAVSLALAVSFGVSLTPVHAASTEILVWADESRGPNLTKVIAAKGDWVAGYKVVIRTFSSFDALKAAVDAATDLTGPDIIVGANDWVPTGAKSGKLAPITLTAAVKAQFNASQFFDLSYKGKLYGIPLDINNVAMIYNTKLVTTKPTSFGDMVTYYKANKVAKGLKAGLCVAGGGMSWGAHGVFSALGADAYLMKKDGTVNYGQSFNPSVFGNNVKTYLLDSNKKSNGFFPATDTGCKDNFLAGTVPFAVIGNWEWADYVAKGFTMNLMPVPGATAGTYGKMFGSVSGALLTSYAAKHGTEAAAKSLLVNLFASTAGQVAYQTYEKRPPAEKGAQSSSIVSDAQKGFGASASLAGIPQIGAFLNNNKGGASYWDSAPAYWTAVLVDGKDAVKEARKLSAIWKTNVISGQADL</sequence>
<dbReference type="PANTHER" id="PTHR30061:SF50">
    <property type="entry name" value="MALTOSE_MALTODEXTRIN-BINDING PERIPLASMIC PROTEIN"/>
    <property type="match status" value="1"/>
</dbReference>
<dbReference type="GO" id="GO:0042956">
    <property type="term" value="P:maltodextrin transmembrane transport"/>
    <property type="evidence" value="ECO:0007669"/>
    <property type="project" value="TreeGrafter"/>
</dbReference>
<dbReference type="Gene3D" id="3.40.190.10">
    <property type="entry name" value="Periplasmic binding protein-like II"/>
    <property type="match status" value="2"/>
</dbReference>
<reference evidence="6" key="1">
    <citation type="submission" date="2020-05" db="EMBL/GenBank/DDBJ databases">
        <authorList>
            <person name="Chiriac C."/>
            <person name="Salcher M."/>
            <person name="Ghai R."/>
            <person name="Kavagutti S V."/>
        </authorList>
    </citation>
    <scope>NUCLEOTIDE SEQUENCE</scope>
</reference>
<dbReference type="GO" id="GO:0055052">
    <property type="term" value="C:ATP-binding cassette (ABC) transporter complex, substrate-binding subunit-containing"/>
    <property type="evidence" value="ECO:0007669"/>
    <property type="project" value="TreeGrafter"/>
</dbReference>